<name>A0A913Z5I3_PATMI</name>
<reference evidence="2" key="1">
    <citation type="submission" date="2022-11" db="UniProtKB">
        <authorList>
            <consortium name="EnsemblMetazoa"/>
        </authorList>
    </citation>
    <scope>IDENTIFICATION</scope>
</reference>
<dbReference type="InterPro" id="IPR008833">
    <property type="entry name" value="Surf2"/>
</dbReference>
<dbReference type="Proteomes" id="UP000887568">
    <property type="component" value="Unplaced"/>
</dbReference>
<dbReference type="EnsemblMetazoa" id="XM_038190338.1">
    <property type="protein sequence ID" value="XP_038046266.1"/>
    <property type="gene ID" value="LOC119720603"/>
</dbReference>
<evidence type="ECO:0000313" key="2">
    <source>
        <dbReference type="EnsemblMetazoa" id="XP_038046266.1"/>
    </source>
</evidence>
<feature type="compositionally biased region" description="Acidic residues" evidence="1">
    <location>
        <begin position="180"/>
        <end position="215"/>
    </location>
</feature>
<dbReference type="GeneID" id="119720603"/>
<evidence type="ECO:0000256" key="1">
    <source>
        <dbReference type="SAM" id="MobiDB-lite"/>
    </source>
</evidence>
<proteinExistence type="predicted"/>
<feature type="compositionally biased region" description="Basic and acidic residues" evidence="1">
    <location>
        <begin position="158"/>
        <end position="176"/>
    </location>
</feature>
<dbReference type="OMA" id="QYEPYIV"/>
<dbReference type="AlphaFoldDB" id="A0A913Z5I3"/>
<dbReference type="PANTHER" id="PTHR34348">
    <property type="entry name" value="SURFEIT LOCUS PROTEIN 2"/>
    <property type="match status" value="1"/>
</dbReference>
<feature type="compositionally biased region" description="Basic and acidic residues" evidence="1">
    <location>
        <begin position="223"/>
        <end position="232"/>
    </location>
</feature>
<evidence type="ECO:0008006" key="4">
    <source>
        <dbReference type="Google" id="ProtNLM"/>
    </source>
</evidence>
<dbReference type="RefSeq" id="XP_038046266.1">
    <property type="nucleotide sequence ID" value="XM_038190338.1"/>
</dbReference>
<accession>A0A913Z5I3</accession>
<feature type="region of interest" description="Disordered" evidence="1">
    <location>
        <begin position="150"/>
        <end position="256"/>
    </location>
</feature>
<keyword evidence="3" id="KW-1185">Reference proteome</keyword>
<dbReference type="PANTHER" id="PTHR34348:SF1">
    <property type="entry name" value="SURFEIT LOCUS PROTEIN 2"/>
    <property type="match status" value="1"/>
</dbReference>
<evidence type="ECO:0000313" key="3">
    <source>
        <dbReference type="Proteomes" id="UP000887568"/>
    </source>
</evidence>
<protein>
    <recommendedName>
        <fullName evidence="4">Surfeit locus protein 2</fullName>
    </recommendedName>
</protein>
<dbReference type="Pfam" id="PF05477">
    <property type="entry name" value="SURF2"/>
    <property type="match status" value="1"/>
</dbReference>
<sequence>MAAPRSSKKHEHENKAKLTDLIDDDVKEIASLPQEIHDFIKMHPSLNYIGSQKVRCTLTGHEMPCKMSAMESYTQGRRYQRLRELSHCDVEKYRPHIIPSKKKGRGHQLFCTLTLRHISREPADIERHMKGKRYTRAFAKYEESQRLGVPFKPHCRIPRKDKQGWDSNQERRKDSTTDSEASEAETDDSMSDLYPAEDFEGDPSGEAERLEDDIENMVVADAENPKGRVSDGKKRKNTDVSKQTKVKKPKQLLSKT</sequence>
<organism evidence="2 3">
    <name type="scientific">Patiria miniata</name>
    <name type="common">Bat star</name>
    <name type="synonym">Asterina miniata</name>
    <dbReference type="NCBI Taxonomy" id="46514"/>
    <lineage>
        <taxon>Eukaryota</taxon>
        <taxon>Metazoa</taxon>
        <taxon>Echinodermata</taxon>
        <taxon>Eleutherozoa</taxon>
        <taxon>Asterozoa</taxon>
        <taxon>Asteroidea</taxon>
        <taxon>Valvatacea</taxon>
        <taxon>Valvatida</taxon>
        <taxon>Asterinidae</taxon>
        <taxon>Patiria</taxon>
    </lineage>
</organism>
<dbReference type="OrthoDB" id="127285at2759"/>